<dbReference type="CDD" id="cd12174">
    <property type="entry name" value="PGDH_like_3"/>
    <property type="match status" value="1"/>
</dbReference>
<evidence type="ECO:0000256" key="10">
    <source>
        <dbReference type="ARBA" id="ARBA00048731"/>
    </source>
</evidence>
<comment type="similarity">
    <text evidence="11">Belongs to the D-isomer specific 2-hydroxyacid dehydrogenase family.</text>
</comment>
<dbReference type="SUPFAM" id="SSF55021">
    <property type="entry name" value="ACT-like"/>
    <property type="match status" value="1"/>
</dbReference>
<dbReference type="Proteomes" id="UP001317963">
    <property type="component" value="Chromosome"/>
</dbReference>
<dbReference type="EC" id="1.1.1.399" evidence="3"/>
<gene>
    <name evidence="13" type="ORF">E0F26_11140</name>
</gene>
<evidence type="ECO:0000259" key="12">
    <source>
        <dbReference type="PROSITE" id="PS51671"/>
    </source>
</evidence>
<evidence type="ECO:0000313" key="14">
    <source>
        <dbReference type="Proteomes" id="UP001317963"/>
    </source>
</evidence>
<dbReference type="Gene3D" id="3.30.70.260">
    <property type="match status" value="1"/>
</dbReference>
<dbReference type="InterPro" id="IPR006140">
    <property type="entry name" value="D-isomer_DH_NAD-bd"/>
</dbReference>
<evidence type="ECO:0000256" key="5">
    <source>
        <dbReference type="ARBA" id="ARBA00021582"/>
    </source>
</evidence>
<dbReference type="PANTHER" id="PTHR42938">
    <property type="entry name" value="FORMATE DEHYDROGENASE 1"/>
    <property type="match status" value="1"/>
</dbReference>
<name>A0ABY6QAI8_9GAMM</name>
<dbReference type="EC" id="1.1.1.95" evidence="4"/>
<dbReference type="PANTHER" id="PTHR42938:SF47">
    <property type="entry name" value="HYDROXYPYRUVATE REDUCTASE"/>
    <property type="match status" value="1"/>
</dbReference>
<dbReference type="RefSeq" id="WP_279241738.1">
    <property type="nucleotide sequence ID" value="NZ_CP036501.1"/>
</dbReference>
<evidence type="ECO:0000256" key="2">
    <source>
        <dbReference type="ARBA" id="ARBA00005216"/>
    </source>
</evidence>
<dbReference type="Pfam" id="PF00389">
    <property type="entry name" value="2-Hacid_dh"/>
    <property type="match status" value="1"/>
</dbReference>
<comment type="pathway">
    <text evidence="2">Amino-acid biosynthesis; L-serine biosynthesis; L-serine from 3-phospho-D-glycerate: step 1/3.</text>
</comment>
<accession>A0ABY6QAI8</accession>
<evidence type="ECO:0000256" key="11">
    <source>
        <dbReference type="RuleBase" id="RU003719"/>
    </source>
</evidence>
<dbReference type="Pfam" id="PF02826">
    <property type="entry name" value="2-Hacid_dh_C"/>
    <property type="match status" value="1"/>
</dbReference>
<keyword evidence="6 11" id="KW-0560">Oxidoreductase</keyword>
<dbReference type="PROSITE" id="PS51671">
    <property type="entry name" value="ACT"/>
    <property type="match status" value="1"/>
</dbReference>
<dbReference type="InterPro" id="IPR036291">
    <property type="entry name" value="NAD(P)-bd_dom_sf"/>
</dbReference>
<comment type="catalytic activity">
    <reaction evidence="9">
        <text>(R)-2-hydroxyglutarate + NAD(+) = 2-oxoglutarate + NADH + H(+)</text>
        <dbReference type="Rhea" id="RHEA:49612"/>
        <dbReference type="ChEBI" id="CHEBI:15378"/>
        <dbReference type="ChEBI" id="CHEBI:15801"/>
        <dbReference type="ChEBI" id="CHEBI:16810"/>
        <dbReference type="ChEBI" id="CHEBI:57540"/>
        <dbReference type="ChEBI" id="CHEBI:57945"/>
        <dbReference type="EC" id="1.1.1.399"/>
    </reaction>
</comment>
<evidence type="ECO:0000256" key="6">
    <source>
        <dbReference type="ARBA" id="ARBA00023002"/>
    </source>
</evidence>
<evidence type="ECO:0000313" key="13">
    <source>
        <dbReference type="EMBL" id="UZP75256.1"/>
    </source>
</evidence>
<evidence type="ECO:0000256" key="3">
    <source>
        <dbReference type="ARBA" id="ARBA00013001"/>
    </source>
</evidence>
<dbReference type="SUPFAM" id="SSF51735">
    <property type="entry name" value="NAD(P)-binding Rossmann-fold domains"/>
    <property type="match status" value="1"/>
</dbReference>
<organism evidence="13 14">
    <name type="scientific">Candidatus Paraluminiphilus aquimaris</name>
    <dbReference type="NCBI Taxonomy" id="2518994"/>
    <lineage>
        <taxon>Bacteria</taxon>
        <taxon>Pseudomonadati</taxon>
        <taxon>Pseudomonadota</taxon>
        <taxon>Gammaproteobacteria</taxon>
        <taxon>Cellvibrionales</taxon>
        <taxon>Halieaceae</taxon>
        <taxon>Candidatus Paraluminiphilus</taxon>
    </lineage>
</organism>
<evidence type="ECO:0000256" key="1">
    <source>
        <dbReference type="ARBA" id="ARBA00003800"/>
    </source>
</evidence>
<dbReference type="PROSITE" id="PS00065">
    <property type="entry name" value="D_2_HYDROXYACID_DH_1"/>
    <property type="match status" value="1"/>
</dbReference>
<dbReference type="InterPro" id="IPR002912">
    <property type="entry name" value="ACT_dom"/>
</dbReference>
<keyword evidence="14" id="KW-1185">Reference proteome</keyword>
<comment type="catalytic activity">
    <reaction evidence="10">
        <text>(2R)-3-phosphoglycerate + NAD(+) = 3-phosphooxypyruvate + NADH + H(+)</text>
        <dbReference type="Rhea" id="RHEA:12641"/>
        <dbReference type="ChEBI" id="CHEBI:15378"/>
        <dbReference type="ChEBI" id="CHEBI:18110"/>
        <dbReference type="ChEBI" id="CHEBI:57540"/>
        <dbReference type="ChEBI" id="CHEBI:57945"/>
        <dbReference type="ChEBI" id="CHEBI:58272"/>
        <dbReference type="EC" id="1.1.1.95"/>
    </reaction>
</comment>
<protein>
    <recommendedName>
        <fullName evidence="5">D-3-phosphoglycerate dehydrogenase</fullName>
        <ecNumber evidence="3">1.1.1.399</ecNumber>
        <ecNumber evidence="4">1.1.1.95</ecNumber>
    </recommendedName>
    <alternativeName>
        <fullName evidence="8">2-oxoglutarate reductase</fullName>
    </alternativeName>
</protein>
<dbReference type="InterPro" id="IPR029752">
    <property type="entry name" value="D-isomer_DH_CS1"/>
</dbReference>
<evidence type="ECO:0000256" key="9">
    <source>
        <dbReference type="ARBA" id="ARBA00048126"/>
    </source>
</evidence>
<dbReference type="InterPro" id="IPR045865">
    <property type="entry name" value="ACT-like_dom_sf"/>
</dbReference>
<feature type="domain" description="ACT" evidence="12">
    <location>
        <begin position="321"/>
        <end position="391"/>
    </location>
</feature>
<sequence length="394" mass="41616">MHQVRTYNAISTKGLERLSPDCFEVGSDLSQPDAILLRSHKLSTSDIPESVSAIARAGAGVNNIPLDHCTGKGIVVFNTPGANANAVKELVAAGMLLASRDIVGGMNFISSLDPQLGAEEMAPLLEASKKQFAGAELQGKTLGVLGLGAIGSLIARLGLDLGMEVVGYDPAISIEAAWRLPSSVKKMDNMQALFSRSDYVSLHIPVLDSTRGLINADTLGHFKPGACLLNFAREQIVDTASVVDALNKGQLRKYVTDFPAPALVGRRDTLLMPHIGASTQEAEENCAVMAADQIKAFLDHGNIKNSVNFPAIELEPNSNTRLAITNENAPGALSHILNVLSDAKVNVVDLLNKSRGDIAYNLIDVNASPTSDLLGQLRALPGVINVRLLSGACA</sequence>
<evidence type="ECO:0000256" key="8">
    <source>
        <dbReference type="ARBA" id="ARBA00030455"/>
    </source>
</evidence>
<dbReference type="InterPro" id="IPR006139">
    <property type="entry name" value="D-isomer_2_OHA_DH_cat_dom"/>
</dbReference>
<evidence type="ECO:0000256" key="7">
    <source>
        <dbReference type="ARBA" id="ARBA00023027"/>
    </source>
</evidence>
<comment type="function">
    <text evidence="1">Catalyzes the reversible oxidation of 3-phospho-D-glycerate to 3-phosphonooxypyruvate, the first step of the phosphorylated L-serine biosynthesis pathway. Also catalyzes the reversible oxidation of 2-hydroxyglutarate to 2-oxoglutarate.</text>
</comment>
<dbReference type="Gene3D" id="3.40.50.720">
    <property type="entry name" value="NAD(P)-binding Rossmann-like Domain"/>
    <property type="match status" value="2"/>
</dbReference>
<reference evidence="13 14" key="1">
    <citation type="submission" date="2019-02" db="EMBL/GenBank/DDBJ databases">
        <title>Halieaceae_genomes.</title>
        <authorList>
            <person name="Li S.-H."/>
        </authorList>
    </citation>
    <scope>NUCLEOTIDE SEQUENCE [LARGE SCALE GENOMIC DNA]</scope>
    <source>
        <strain evidence="13 14">JH123</strain>
    </source>
</reference>
<dbReference type="CDD" id="cd04901">
    <property type="entry name" value="ACT_3PGDH"/>
    <property type="match status" value="1"/>
</dbReference>
<proteinExistence type="inferred from homology"/>
<dbReference type="SUPFAM" id="SSF52283">
    <property type="entry name" value="Formate/glycerate dehydrogenase catalytic domain-like"/>
    <property type="match status" value="1"/>
</dbReference>
<keyword evidence="7" id="KW-0520">NAD</keyword>
<dbReference type="EMBL" id="CP036501">
    <property type="protein sequence ID" value="UZP75256.1"/>
    <property type="molecule type" value="Genomic_DNA"/>
</dbReference>
<evidence type="ECO:0000256" key="4">
    <source>
        <dbReference type="ARBA" id="ARBA00013143"/>
    </source>
</evidence>